<dbReference type="AlphaFoldDB" id="A0A8J2WXK0"/>
<dbReference type="OrthoDB" id="235345at2759"/>
<feature type="region of interest" description="Disordered" evidence="1">
    <location>
        <begin position="88"/>
        <end position="113"/>
    </location>
</feature>
<keyword evidence="4" id="KW-1185">Reference proteome</keyword>
<proteinExistence type="predicted"/>
<keyword evidence="2" id="KW-0812">Transmembrane</keyword>
<evidence type="ECO:0000256" key="2">
    <source>
        <dbReference type="SAM" id="Phobius"/>
    </source>
</evidence>
<keyword evidence="2" id="KW-1133">Transmembrane helix</keyword>
<feature type="transmembrane region" description="Helical" evidence="2">
    <location>
        <begin position="576"/>
        <end position="594"/>
    </location>
</feature>
<feature type="transmembrane region" description="Helical" evidence="2">
    <location>
        <begin position="466"/>
        <end position="489"/>
    </location>
</feature>
<comment type="caution">
    <text evidence="3">The sequence shown here is derived from an EMBL/GenBank/DDBJ whole genome shotgun (WGS) entry which is preliminary data.</text>
</comment>
<reference evidence="3" key="1">
    <citation type="submission" date="2021-11" db="EMBL/GenBank/DDBJ databases">
        <authorList>
            <consortium name="Genoscope - CEA"/>
            <person name="William W."/>
        </authorList>
    </citation>
    <scope>NUCLEOTIDE SEQUENCE</scope>
</reference>
<name>A0A8J2WXK0_9STRA</name>
<evidence type="ECO:0008006" key="5">
    <source>
        <dbReference type="Google" id="ProtNLM"/>
    </source>
</evidence>
<keyword evidence="2" id="KW-0472">Membrane</keyword>
<sequence>MARPYLDRTPEGALYQIFSHVEAEDLARLSCASSKLRIGSENFAQLQVKQREWRLLDGATATERLASEIVYFDADAFRAVGRDAPRLRSARRQGSRARLRVAPPPGSTRATRSNNVPVAAFSEHGSLMKVQRPGRYRVSGVVEPALKRRRLNPEDEARRERLAFQVKVAAVDPRSSIYVGVATKRWARTRGAAQAIRSEECWLLDLRRGRFVHSFPAYDQAARAAHGARARYHATSDDTVVEGDVLGVRVIDGAAHFFRNGRRLAFSAGGRGSNQLQDAGWGRPIPLSQDLVPIVEVHAREPDDDDEAMAPLALQLGAWRPPPYYHGQSLQARRIIEDDPVRRFETGEFADVWPSITNDPALRDITQPLQNDQLTFRSLRIVICSVLPLLPLIAGLSHTLLDVGGFGIGVACRQWRPTPVLWLLGLLFRRAADSIALSLAVSAVWKCHFYDRRRPRRTRRGLRKLLQMHLLKCFGVALCVALLPSSLALSRSANALTSYRDGVVLEYGPMKWILKGGWRGAFETCEKWVVVEAAAEGVFQLWRVLRQSKLAACLCSFPGGESARARRASARAVAKLYAMMVLVPGSAAPLLYAAAEHLAGGSRPHWLVAVVAYPVLGAWAAFTAFVKFAFVVFALNTLAGFEDFDSPGWLLG</sequence>
<gene>
    <name evidence="3" type="ORF">PECAL_3P14620</name>
</gene>
<feature type="compositionally biased region" description="Basic residues" evidence="1">
    <location>
        <begin position="88"/>
        <end position="99"/>
    </location>
</feature>
<protein>
    <recommendedName>
        <fullName evidence="5">F-box domain-containing protein</fullName>
    </recommendedName>
</protein>
<feature type="transmembrane region" description="Helical" evidence="2">
    <location>
        <begin position="606"/>
        <end position="635"/>
    </location>
</feature>
<dbReference type="EMBL" id="CAKKNE010000003">
    <property type="protein sequence ID" value="CAH0371514.1"/>
    <property type="molecule type" value="Genomic_DNA"/>
</dbReference>
<evidence type="ECO:0000313" key="3">
    <source>
        <dbReference type="EMBL" id="CAH0371514.1"/>
    </source>
</evidence>
<evidence type="ECO:0000256" key="1">
    <source>
        <dbReference type="SAM" id="MobiDB-lite"/>
    </source>
</evidence>
<organism evidence="3 4">
    <name type="scientific">Pelagomonas calceolata</name>
    <dbReference type="NCBI Taxonomy" id="35677"/>
    <lineage>
        <taxon>Eukaryota</taxon>
        <taxon>Sar</taxon>
        <taxon>Stramenopiles</taxon>
        <taxon>Ochrophyta</taxon>
        <taxon>Pelagophyceae</taxon>
        <taxon>Pelagomonadales</taxon>
        <taxon>Pelagomonadaceae</taxon>
        <taxon>Pelagomonas</taxon>
    </lineage>
</organism>
<evidence type="ECO:0000313" key="4">
    <source>
        <dbReference type="Proteomes" id="UP000789595"/>
    </source>
</evidence>
<accession>A0A8J2WXK0</accession>
<dbReference type="Proteomes" id="UP000789595">
    <property type="component" value="Unassembled WGS sequence"/>
</dbReference>